<reference evidence="1" key="1">
    <citation type="journal article" date="2014" name="Front. Microbiol.">
        <title>High frequency of phylogenetically diverse reductive dehalogenase-homologous genes in deep subseafloor sedimentary metagenomes.</title>
        <authorList>
            <person name="Kawai M."/>
            <person name="Futagami T."/>
            <person name="Toyoda A."/>
            <person name="Takaki Y."/>
            <person name="Nishi S."/>
            <person name="Hori S."/>
            <person name="Arai W."/>
            <person name="Tsubouchi T."/>
            <person name="Morono Y."/>
            <person name="Uchiyama I."/>
            <person name="Ito T."/>
            <person name="Fujiyama A."/>
            <person name="Inagaki F."/>
            <person name="Takami H."/>
        </authorList>
    </citation>
    <scope>NUCLEOTIDE SEQUENCE</scope>
    <source>
        <strain evidence="1">Expedition CK06-06</strain>
    </source>
</reference>
<name>X1RYT3_9ZZZZ</name>
<proteinExistence type="predicted"/>
<accession>X1RYT3</accession>
<protein>
    <submittedName>
        <fullName evidence="1">Uncharacterized protein</fullName>
    </submittedName>
</protein>
<feature type="non-terminal residue" evidence="1">
    <location>
        <position position="1"/>
    </location>
</feature>
<organism evidence="1">
    <name type="scientific">marine sediment metagenome</name>
    <dbReference type="NCBI Taxonomy" id="412755"/>
    <lineage>
        <taxon>unclassified sequences</taxon>
        <taxon>metagenomes</taxon>
        <taxon>ecological metagenomes</taxon>
    </lineage>
</organism>
<feature type="non-terminal residue" evidence="1">
    <location>
        <position position="248"/>
    </location>
</feature>
<dbReference type="AlphaFoldDB" id="X1RYT3"/>
<gene>
    <name evidence="1" type="ORF">S12H4_21852</name>
</gene>
<sequence length="248" mass="26185">QATKPKRLHPPPPPSLPKEAPWREIEQIINGIGTIVEKLDVVVGLRPVTIKAPLIERTMVGGVATGGGNFLLIDRGKSWETNVWENYEVAIVDGTGAGQIRTIVSNEADSLATRKAWDTNPDKTSVYVIRMARININLAASAVIQDVDITAQTIGNLSVNLAASTVTLNVDLVAQTVGNISVDLVAQTVGNISVDLVAQTVGNISVDLVAQTLGNISVDLAAQSIGNVNVDLIAQSVEALNFNIKAQA</sequence>
<dbReference type="EMBL" id="BARW01011305">
    <property type="protein sequence ID" value="GAI85937.1"/>
    <property type="molecule type" value="Genomic_DNA"/>
</dbReference>
<comment type="caution">
    <text evidence="1">The sequence shown here is derived from an EMBL/GenBank/DDBJ whole genome shotgun (WGS) entry which is preliminary data.</text>
</comment>
<evidence type="ECO:0000313" key="1">
    <source>
        <dbReference type="EMBL" id="GAI85937.1"/>
    </source>
</evidence>